<organism evidence="3 4">
    <name type="scientific">Desulfobacter latus</name>
    <dbReference type="NCBI Taxonomy" id="2292"/>
    <lineage>
        <taxon>Bacteria</taxon>
        <taxon>Pseudomonadati</taxon>
        <taxon>Thermodesulfobacteriota</taxon>
        <taxon>Desulfobacteria</taxon>
        <taxon>Desulfobacterales</taxon>
        <taxon>Desulfobacteraceae</taxon>
        <taxon>Desulfobacter</taxon>
    </lineage>
</organism>
<evidence type="ECO:0000256" key="1">
    <source>
        <dbReference type="SAM" id="Phobius"/>
    </source>
</evidence>
<dbReference type="Proteomes" id="UP000553343">
    <property type="component" value="Unassembled WGS sequence"/>
</dbReference>
<evidence type="ECO:0000313" key="3">
    <source>
        <dbReference type="EMBL" id="NWH05051.1"/>
    </source>
</evidence>
<evidence type="ECO:0000313" key="4">
    <source>
        <dbReference type="Proteomes" id="UP000553343"/>
    </source>
</evidence>
<gene>
    <name evidence="3" type="ORF">HXW94_08655</name>
</gene>
<accession>A0A850T1S9</accession>
<dbReference type="InterPro" id="IPR012334">
    <property type="entry name" value="Pectin_lyas_fold"/>
</dbReference>
<protein>
    <submittedName>
        <fullName evidence="3">Right-handed parallel beta-helix repeat-containing protein</fullName>
    </submittedName>
</protein>
<feature type="transmembrane region" description="Helical" evidence="1">
    <location>
        <begin position="429"/>
        <end position="448"/>
    </location>
</feature>
<dbReference type="InterPro" id="IPR006626">
    <property type="entry name" value="PbH1"/>
</dbReference>
<sequence length="466" mass="51311">MKTFFFWGGMIFLLFLGTVSIVCANESNGSDQNSKSVPQIVQVSDLKSLRSALSKAGPGDRILITPGIYNGGFRLGNTQGTKERPIVIAGKDPEFPPVFQGRGEAVKMSRIGYVKIKNIRIEKRSGNGINIDDGGDPGQPSHHIILENVQVSEIGKKGNVDAIKMSGVDHFVIRNCRIQGWGGSGIDFVGCHNGVVQGCRFEGVPGYRTKNAMQIKGGSSRVLVENNAFINCGERTINLGGSTGKPYFRPQGADYEAENIIVAGNKFIGGEAHIAWVTSRNSHVHHNIFYLPGKWVGRILQETKNSQFISCQKGFFEANMVVTDERVRTFFNIGPNTLPETFSFSGNAWYRFQSEKKPDLPTMEVGGIYDVYPDLLDFGTAEMRIGARSDKLKNVGPGAYTPWDHGTDFEEISLPEVKWIEPIQKAGRFPMQTAIIGGLLGVSFLVVMTRRARKKEKEDSQLLAKI</sequence>
<keyword evidence="1" id="KW-1133">Transmembrane helix</keyword>
<dbReference type="Pfam" id="PF13229">
    <property type="entry name" value="Beta_helix"/>
    <property type="match status" value="1"/>
</dbReference>
<dbReference type="RefSeq" id="WP_178366508.1">
    <property type="nucleotide sequence ID" value="NZ_JACADJ010000023.1"/>
</dbReference>
<name>A0A850T1S9_9BACT</name>
<feature type="domain" description="Right handed beta helix" evidence="2">
    <location>
        <begin position="109"/>
        <end position="289"/>
    </location>
</feature>
<evidence type="ECO:0000259" key="2">
    <source>
        <dbReference type="Pfam" id="PF13229"/>
    </source>
</evidence>
<keyword evidence="1" id="KW-0472">Membrane</keyword>
<dbReference type="SMART" id="SM00710">
    <property type="entry name" value="PbH1"/>
    <property type="match status" value="5"/>
</dbReference>
<dbReference type="InterPro" id="IPR011050">
    <property type="entry name" value="Pectin_lyase_fold/virulence"/>
</dbReference>
<dbReference type="SUPFAM" id="SSF51126">
    <property type="entry name" value="Pectin lyase-like"/>
    <property type="match status" value="1"/>
</dbReference>
<dbReference type="EMBL" id="JACADJ010000023">
    <property type="protein sequence ID" value="NWH05051.1"/>
    <property type="molecule type" value="Genomic_DNA"/>
</dbReference>
<keyword evidence="1" id="KW-0812">Transmembrane</keyword>
<proteinExistence type="predicted"/>
<reference evidence="3 4" key="1">
    <citation type="submission" date="2020-06" db="EMBL/GenBank/DDBJ databases">
        <title>High-quality draft genome of sulfate reducer Desulfobacter latus type strain AcrS2 isolated from marine sediment.</title>
        <authorList>
            <person name="Hoppe M."/>
            <person name="Larsen C.K."/>
            <person name="Marshall I.P.G."/>
            <person name="Schramm A."/>
            <person name="Marietou A.G."/>
        </authorList>
    </citation>
    <scope>NUCLEOTIDE SEQUENCE [LARGE SCALE GENOMIC DNA]</scope>
    <source>
        <strain evidence="3 4">AcRS2</strain>
    </source>
</reference>
<comment type="caution">
    <text evidence="3">The sequence shown here is derived from an EMBL/GenBank/DDBJ whole genome shotgun (WGS) entry which is preliminary data.</text>
</comment>
<dbReference type="Gene3D" id="2.160.20.10">
    <property type="entry name" value="Single-stranded right-handed beta-helix, Pectin lyase-like"/>
    <property type="match status" value="1"/>
</dbReference>
<keyword evidence="4" id="KW-1185">Reference proteome</keyword>
<dbReference type="InterPro" id="IPR039448">
    <property type="entry name" value="Beta_helix"/>
</dbReference>
<dbReference type="AlphaFoldDB" id="A0A850T1S9"/>